<keyword evidence="1" id="KW-0472">Membrane</keyword>
<dbReference type="InterPro" id="IPR036537">
    <property type="entry name" value="Adaptor_Cbl_N_dom_sf"/>
</dbReference>
<keyword evidence="4" id="KW-1185">Reference proteome</keyword>
<evidence type="ECO:0000313" key="4">
    <source>
        <dbReference type="Proteomes" id="UP000789901"/>
    </source>
</evidence>
<feature type="transmembrane region" description="Helical" evidence="1">
    <location>
        <begin position="12"/>
        <end position="29"/>
    </location>
</feature>
<dbReference type="InterPro" id="IPR059179">
    <property type="entry name" value="MLKL-like_MCAfunc"/>
</dbReference>
<feature type="domain" description="Mixed lineage kinase" evidence="2">
    <location>
        <begin position="37"/>
        <end position="145"/>
    </location>
</feature>
<evidence type="ECO:0000313" key="3">
    <source>
        <dbReference type="EMBL" id="CAG8520427.1"/>
    </source>
</evidence>
<keyword evidence="1" id="KW-1133">Transmembrane helix</keyword>
<name>A0ABM8W465_GIGMA</name>
<proteinExistence type="predicted"/>
<keyword evidence="1" id="KW-0812">Transmembrane</keyword>
<dbReference type="Pfam" id="PF22215">
    <property type="entry name" value="MLKL_N"/>
    <property type="match status" value="1"/>
</dbReference>
<accession>A0ABM8W465</accession>
<dbReference type="Proteomes" id="UP000789901">
    <property type="component" value="Unassembled WGS sequence"/>
</dbReference>
<dbReference type="EMBL" id="CAJVQB010001089">
    <property type="protein sequence ID" value="CAG8520427.1"/>
    <property type="molecule type" value="Genomic_DNA"/>
</dbReference>
<dbReference type="CDD" id="cd21037">
    <property type="entry name" value="MLKL_NTD"/>
    <property type="match status" value="1"/>
</dbReference>
<evidence type="ECO:0000259" key="2">
    <source>
        <dbReference type="Pfam" id="PF22215"/>
    </source>
</evidence>
<reference evidence="3 4" key="1">
    <citation type="submission" date="2021-06" db="EMBL/GenBank/DDBJ databases">
        <authorList>
            <person name="Kallberg Y."/>
            <person name="Tangrot J."/>
            <person name="Rosling A."/>
        </authorList>
    </citation>
    <scope>NUCLEOTIDE SEQUENCE [LARGE SCALE GENOMIC DNA]</scope>
    <source>
        <strain evidence="3 4">120-4 pot B 10/14</strain>
    </source>
</reference>
<gene>
    <name evidence="3" type="ORF">GMARGA_LOCUS3126</name>
</gene>
<sequence length="179" mass="21190">MSSQKHSIQTAVDVTALFFPIVNMFIYFFDAVYQMLQFYENYENAKDNEKTCAAILERVEIAQTAVKSFQHKYQTNETIFSNPIHYNAWVRLINVLENIRKFTKEFTQLTYFQKFFNAKAVKNVMEKNIKEFEKVCNDLNFAIGLYNVEQRDMEAHILEKVKNETGDFYISMKEVLVLL</sequence>
<dbReference type="InterPro" id="IPR054000">
    <property type="entry name" value="MLKL_N"/>
</dbReference>
<protein>
    <submittedName>
        <fullName evidence="3">26204_t:CDS:1</fullName>
    </submittedName>
</protein>
<comment type="caution">
    <text evidence="3">The sequence shown here is derived from an EMBL/GenBank/DDBJ whole genome shotgun (WGS) entry which is preliminary data.</text>
</comment>
<organism evidence="3 4">
    <name type="scientific">Gigaspora margarita</name>
    <dbReference type="NCBI Taxonomy" id="4874"/>
    <lineage>
        <taxon>Eukaryota</taxon>
        <taxon>Fungi</taxon>
        <taxon>Fungi incertae sedis</taxon>
        <taxon>Mucoromycota</taxon>
        <taxon>Glomeromycotina</taxon>
        <taxon>Glomeromycetes</taxon>
        <taxon>Diversisporales</taxon>
        <taxon>Gigasporaceae</taxon>
        <taxon>Gigaspora</taxon>
    </lineage>
</organism>
<dbReference type="Gene3D" id="1.20.930.20">
    <property type="entry name" value="Adaptor protein Cbl, N-terminal domain"/>
    <property type="match status" value="1"/>
</dbReference>
<evidence type="ECO:0000256" key="1">
    <source>
        <dbReference type="SAM" id="Phobius"/>
    </source>
</evidence>